<keyword evidence="1" id="KW-0812">Transmembrane</keyword>
<evidence type="ECO:0000256" key="1">
    <source>
        <dbReference type="SAM" id="Phobius"/>
    </source>
</evidence>
<evidence type="ECO:0000313" key="2">
    <source>
        <dbReference type="EMBL" id="AKN20890.1"/>
    </source>
</evidence>
<feature type="transmembrane region" description="Helical" evidence="1">
    <location>
        <begin position="338"/>
        <end position="358"/>
    </location>
</feature>
<feature type="transmembrane region" description="Helical" evidence="1">
    <location>
        <begin position="266"/>
        <end position="283"/>
    </location>
</feature>
<protein>
    <submittedName>
        <fullName evidence="2">ArnT</fullName>
    </submittedName>
</protein>
<feature type="transmembrane region" description="Helical" evidence="1">
    <location>
        <begin position="166"/>
        <end position="190"/>
    </location>
</feature>
<dbReference type="RefSeq" id="WP_011898535.1">
    <property type="nucleotide sequence ID" value="NZ_CAWRDK010000010.1"/>
</dbReference>
<keyword evidence="1" id="KW-0472">Membrane</keyword>
<feature type="transmembrane region" description="Helical" evidence="1">
    <location>
        <begin position="84"/>
        <end position="103"/>
    </location>
</feature>
<feature type="transmembrane region" description="Helical" evidence="1">
    <location>
        <begin position="115"/>
        <end position="134"/>
    </location>
</feature>
<dbReference type="AlphaFoldDB" id="A0A0H3YH82"/>
<keyword evidence="1" id="KW-1133">Transmembrane helix</keyword>
<dbReference type="OMA" id="YFSHDEI"/>
<feature type="transmembrane region" description="Helical" evidence="1">
    <location>
        <begin position="290"/>
        <end position="307"/>
    </location>
</feature>
<feature type="transmembrane region" description="Helical" evidence="1">
    <location>
        <begin position="140"/>
        <end position="159"/>
    </location>
</feature>
<sequence length="457" mass="53077">MKFDFSSDARASCIIFIIGIFFSLGIIMNPGYFSHDEISWGLKAIGSNNFNFSHVLSYDDFHYRPLNFNLWLLLSHYFFDFPQLFHLIILSWGLANSIIFYLVLIRLDFERSSALIAAIVSTIMPSIVFVNGWIGTIADIAWLFFCLISFLTYIIFRGVIGYFSSLLLFIMALMFKETAVVYPGIVFIYLVYERFSSKRTLAYFFSISAIFIIYIYLRYQFLFSKDISGYNTSIYNIPERLLEYFIYPFLWGDIEIHGMLSTYSKLNLALAFLFHCLFIILLCEKRFIGYFYYLSLYFVTSVPMLILSTSLPHYMYGAGFTMAISFSLLLKRGGGYKYFSCALLLLIFIHSVNVQMNFIKTGSFQNKMYTSIYSIIKESVGENNKVVDRCYLIYAEVGTPVWIAMRALYNINEINGIDISGNKIRLYDDKIKDNDYLNGDCSILKMEKSGYIYEKNN</sequence>
<accession>A0A0H3YH82</accession>
<feature type="transmembrane region" description="Helical" evidence="1">
    <location>
        <begin position="12"/>
        <end position="33"/>
    </location>
</feature>
<feature type="transmembrane region" description="Helical" evidence="1">
    <location>
        <begin position="202"/>
        <end position="221"/>
    </location>
</feature>
<organism evidence="2">
    <name type="scientific">Aeromonas salmonicida</name>
    <dbReference type="NCBI Taxonomy" id="645"/>
    <lineage>
        <taxon>Bacteria</taxon>
        <taxon>Pseudomonadati</taxon>
        <taxon>Pseudomonadota</taxon>
        <taxon>Gammaproteobacteria</taxon>
        <taxon>Aeromonadales</taxon>
        <taxon>Aeromonadaceae</taxon>
        <taxon>Aeromonas</taxon>
    </lineage>
</organism>
<proteinExistence type="predicted"/>
<name>A0A0H3YH82_AERSA</name>
<reference evidence="2" key="1">
    <citation type="journal article" date="2015" name="Mar. Drugs">
        <title>Functional Genomics of the Aeromonas salmonicida Lipopolysaccharide O-Antigen and A-Layer from Typical and Atypical Strains.</title>
        <authorList>
            <person name="Merino S."/>
            <person name="de Mendoza E."/>
            <person name="Canals R."/>
            <person name="Tomas J.M."/>
        </authorList>
    </citation>
    <scope>NUCLEOTIDE SEQUENCE</scope>
    <source>
        <strain evidence="2">A450</strain>
    </source>
</reference>
<dbReference type="EMBL" id="KR704893">
    <property type="protein sequence ID" value="AKN20890.1"/>
    <property type="molecule type" value="Genomic_DNA"/>
</dbReference>